<gene>
    <name evidence="5" type="ORF">C1H84_06425</name>
    <name evidence="4" type="ORF">GT020_10065</name>
</gene>
<dbReference type="EMBL" id="WYDN01000008">
    <property type="protein sequence ID" value="NAZ16405.1"/>
    <property type="molecule type" value="Genomic_DNA"/>
</dbReference>
<keyword evidence="6" id="KW-1185">Reference proteome</keyword>
<dbReference type="RefSeq" id="WP_047118290.1">
    <property type="nucleotide sequence ID" value="NZ_CM125969.1"/>
</dbReference>
<dbReference type="GO" id="GO:0016787">
    <property type="term" value="F:hydrolase activity"/>
    <property type="evidence" value="ECO:0007669"/>
    <property type="project" value="UniProtKB-KW"/>
</dbReference>
<evidence type="ECO:0000256" key="1">
    <source>
        <dbReference type="ARBA" id="ARBA00001946"/>
    </source>
</evidence>
<sequence>MKKKLTISAACLINNQGEILLVRKRGTSKFMQPGGKPEKGESPLQTVIREIKEELGVEFAPDELEYRGEWHGPAANEASTSIHAHLFSGRFSGELEPLAELEELLWIDPKQALLRDDLAPLLREHVLPSAIERAKA</sequence>
<keyword evidence="2" id="KW-0378">Hydrolase</keyword>
<dbReference type="InterPro" id="IPR020084">
    <property type="entry name" value="NUDIX_hydrolase_CS"/>
</dbReference>
<dbReference type="PANTHER" id="PTHR43046:SF2">
    <property type="entry name" value="8-OXO-DGTP DIPHOSPHATASE-RELATED"/>
    <property type="match status" value="1"/>
</dbReference>
<organism evidence="5 6">
    <name type="scientific">Glutamicibacter soli</name>
    <dbReference type="NCBI Taxonomy" id="453836"/>
    <lineage>
        <taxon>Bacteria</taxon>
        <taxon>Bacillati</taxon>
        <taxon>Actinomycetota</taxon>
        <taxon>Actinomycetes</taxon>
        <taxon>Micrococcales</taxon>
        <taxon>Micrococcaceae</taxon>
        <taxon>Glutamicibacter</taxon>
    </lineage>
</organism>
<feature type="domain" description="Nudix hydrolase" evidence="3">
    <location>
        <begin position="4"/>
        <end position="132"/>
    </location>
</feature>
<evidence type="ECO:0000259" key="3">
    <source>
        <dbReference type="PROSITE" id="PS51462"/>
    </source>
</evidence>
<accession>A0A365YLX6</accession>
<dbReference type="InterPro" id="IPR000086">
    <property type="entry name" value="NUDIX_hydrolase_dom"/>
</dbReference>
<dbReference type="InterPro" id="IPR015797">
    <property type="entry name" value="NUDIX_hydrolase-like_dom_sf"/>
</dbReference>
<dbReference type="Proteomes" id="UP000252167">
    <property type="component" value="Unassembled WGS sequence"/>
</dbReference>
<comment type="cofactor">
    <cofactor evidence="1">
        <name>Mg(2+)</name>
        <dbReference type="ChEBI" id="CHEBI:18420"/>
    </cofactor>
</comment>
<evidence type="ECO:0000313" key="5">
    <source>
        <dbReference type="EMBL" id="RBM03043.1"/>
    </source>
</evidence>
<dbReference type="Pfam" id="PF00293">
    <property type="entry name" value="NUDIX"/>
    <property type="match status" value="1"/>
</dbReference>
<dbReference type="AlphaFoldDB" id="A0A365YLX6"/>
<dbReference type="CDD" id="cd04690">
    <property type="entry name" value="NUDIX_Hydrolase"/>
    <property type="match status" value="1"/>
</dbReference>
<evidence type="ECO:0000313" key="7">
    <source>
        <dbReference type="Proteomes" id="UP000477543"/>
    </source>
</evidence>
<evidence type="ECO:0000256" key="2">
    <source>
        <dbReference type="ARBA" id="ARBA00022801"/>
    </source>
</evidence>
<dbReference type="Gene3D" id="3.90.79.10">
    <property type="entry name" value="Nucleoside Triphosphate Pyrophosphohydrolase"/>
    <property type="match status" value="1"/>
</dbReference>
<proteinExistence type="predicted"/>
<reference evidence="5 6" key="1">
    <citation type="submission" date="2018-01" db="EMBL/GenBank/DDBJ databases">
        <title>Glutamicibacter soli strain NHPC-3 Whole genome sequence and assembly.</title>
        <authorList>
            <person name="Choudhury P."/>
            <person name="Gupta D."/>
            <person name="Sengupta K."/>
            <person name="Jawed A."/>
            <person name="Sultana N."/>
            <person name="Saha P."/>
        </authorList>
    </citation>
    <scope>NUCLEOTIDE SEQUENCE [LARGE SCALE GENOMIC DNA]</scope>
    <source>
        <strain evidence="5 6">NHPC-3</strain>
    </source>
</reference>
<dbReference type="PROSITE" id="PS51462">
    <property type="entry name" value="NUDIX"/>
    <property type="match status" value="1"/>
</dbReference>
<comment type="caution">
    <text evidence="5">The sequence shown here is derived from an EMBL/GenBank/DDBJ whole genome shotgun (WGS) entry which is preliminary data.</text>
</comment>
<dbReference type="PROSITE" id="PS00893">
    <property type="entry name" value="NUDIX_BOX"/>
    <property type="match status" value="1"/>
</dbReference>
<evidence type="ECO:0000313" key="6">
    <source>
        <dbReference type="Proteomes" id="UP000252167"/>
    </source>
</evidence>
<dbReference type="SUPFAM" id="SSF55811">
    <property type="entry name" value="Nudix"/>
    <property type="match status" value="1"/>
</dbReference>
<evidence type="ECO:0000313" key="4">
    <source>
        <dbReference type="EMBL" id="NAZ16405.1"/>
    </source>
</evidence>
<name>A0A365YLX6_9MICC</name>
<protein>
    <submittedName>
        <fullName evidence="5">NUDIX domain-containing protein</fullName>
    </submittedName>
</protein>
<dbReference type="PANTHER" id="PTHR43046">
    <property type="entry name" value="GDP-MANNOSE MANNOSYL HYDROLASE"/>
    <property type="match status" value="1"/>
</dbReference>
<dbReference type="Proteomes" id="UP000477543">
    <property type="component" value="Unassembled WGS sequence"/>
</dbReference>
<reference evidence="4 7" key="2">
    <citation type="submission" date="2020-01" db="EMBL/GenBank/DDBJ databases">
        <title>Glutamicibacter soli M275.</title>
        <authorList>
            <person name="Meng X."/>
        </authorList>
    </citation>
    <scope>NUCLEOTIDE SEQUENCE [LARGE SCALE GENOMIC DNA]</scope>
    <source>
        <strain evidence="4 7">M275</strain>
    </source>
</reference>
<dbReference type="EMBL" id="POAF01000002">
    <property type="protein sequence ID" value="RBM03043.1"/>
    <property type="molecule type" value="Genomic_DNA"/>
</dbReference>